<protein>
    <submittedName>
        <fullName evidence="1">Uncharacterized protein</fullName>
    </submittedName>
</protein>
<name>A0A437MF32_9PROT</name>
<comment type="caution">
    <text evidence="1">The sequence shown here is derived from an EMBL/GenBank/DDBJ whole genome shotgun (WGS) entry which is preliminary data.</text>
</comment>
<reference evidence="1 2" key="1">
    <citation type="submission" date="2019-01" db="EMBL/GenBank/DDBJ databases">
        <authorList>
            <person name="Chen W.-M."/>
        </authorList>
    </citation>
    <scope>NUCLEOTIDE SEQUENCE [LARGE SCALE GENOMIC DNA]</scope>
    <source>
        <strain evidence="1 2">CCP-6</strain>
    </source>
</reference>
<evidence type="ECO:0000313" key="1">
    <source>
        <dbReference type="EMBL" id="RVT96225.1"/>
    </source>
</evidence>
<dbReference type="RefSeq" id="WP_127788158.1">
    <property type="nucleotide sequence ID" value="NZ_SACL01000004.1"/>
</dbReference>
<organism evidence="1 2">
    <name type="scientific">Rhodovarius crocodyli</name>
    <dbReference type="NCBI Taxonomy" id="1979269"/>
    <lineage>
        <taxon>Bacteria</taxon>
        <taxon>Pseudomonadati</taxon>
        <taxon>Pseudomonadota</taxon>
        <taxon>Alphaproteobacteria</taxon>
        <taxon>Acetobacterales</taxon>
        <taxon>Roseomonadaceae</taxon>
        <taxon>Rhodovarius</taxon>
    </lineage>
</organism>
<accession>A0A437MF32</accession>
<evidence type="ECO:0000313" key="2">
    <source>
        <dbReference type="Proteomes" id="UP000282957"/>
    </source>
</evidence>
<dbReference type="AlphaFoldDB" id="A0A437MF32"/>
<keyword evidence="2" id="KW-1185">Reference proteome</keyword>
<sequence length="89" mass="9483">MAAFDALPPEVRQVLRNLLYKPICPKVLTAVWKMSGVPAEVIAAIMAGEAIKTEARLVAELDGKFICQGSRSPHAAAQATILRAEPLTG</sequence>
<proteinExistence type="predicted"/>
<dbReference type="EMBL" id="SACL01000004">
    <property type="protein sequence ID" value="RVT96225.1"/>
    <property type="molecule type" value="Genomic_DNA"/>
</dbReference>
<dbReference type="Proteomes" id="UP000282957">
    <property type="component" value="Unassembled WGS sequence"/>
</dbReference>
<gene>
    <name evidence="1" type="ORF">EOD42_14015</name>
</gene>